<dbReference type="PROSITE" id="PS50949">
    <property type="entry name" value="HTH_GNTR"/>
    <property type="match status" value="1"/>
</dbReference>
<accession>A0A3M5TTL1</accession>
<evidence type="ECO:0000256" key="3">
    <source>
        <dbReference type="ARBA" id="ARBA00023163"/>
    </source>
</evidence>
<dbReference type="PANTHER" id="PTHR44846:SF16">
    <property type="entry name" value="TRANSCRIPTIONAL REGULATOR PHNF-RELATED"/>
    <property type="match status" value="1"/>
</dbReference>
<dbReference type="InterPro" id="IPR028978">
    <property type="entry name" value="Chorismate_lyase_/UTRA_dom_sf"/>
</dbReference>
<keyword evidence="1" id="KW-0805">Transcription regulation</keyword>
<protein>
    <submittedName>
        <fullName evidence="6">Transcriptional regulator</fullName>
    </submittedName>
</protein>
<dbReference type="AlphaFoldDB" id="A0A3M5TTL1"/>
<dbReference type="SUPFAM" id="SSF46785">
    <property type="entry name" value="Winged helix' DNA-binding domain"/>
    <property type="match status" value="1"/>
</dbReference>
<dbReference type="Proteomes" id="UP000276615">
    <property type="component" value="Unassembled WGS sequence"/>
</dbReference>
<evidence type="ECO:0000256" key="1">
    <source>
        <dbReference type="ARBA" id="ARBA00023015"/>
    </source>
</evidence>
<dbReference type="Pfam" id="PF00392">
    <property type="entry name" value="GntR"/>
    <property type="match status" value="1"/>
</dbReference>
<dbReference type="Pfam" id="PF07702">
    <property type="entry name" value="UTRA"/>
    <property type="match status" value="1"/>
</dbReference>
<dbReference type="FunFam" id="1.10.10.10:FF:000079">
    <property type="entry name" value="GntR family transcriptional regulator"/>
    <property type="match status" value="1"/>
</dbReference>
<gene>
    <name evidence="6" type="ORF">ALP92_103020</name>
    <name evidence="5" type="ORF">ALQ36_102954</name>
</gene>
<dbReference type="GO" id="GO:0003700">
    <property type="term" value="F:DNA-binding transcription factor activity"/>
    <property type="evidence" value="ECO:0007669"/>
    <property type="project" value="InterPro"/>
</dbReference>
<feature type="domain" description="HTH gntR-type" evidence="4">
    <location>
        <begin position="7"/>
        <end position="75"/>
    </location>
</feature>
<dbReference type="SMART" id="SM00345">
    <property type="entry name" value="HTH_GNTR"/>
    <property type="match status" value="1"/>
</dbReference>
<dbReference type="Gene3D" id="3.40.1410.10">
    <property type="entry name" value="Chorismate lyase-like"/>
    <property type="match status" value="1"/>
</dbReference>
<evidence type="ECO:0000313" key="7">
    <source>
        <dbReference type="Proteomes" id="UP000276615"/>
    </source>
</evidence>
<dbReference type="PRINTS" id="PR00035">
    <property type="entry name" value="HTHGNTR"/>
</dbReference>
<comment type="caution">
    <text evidence="6">The sequence shown here is derived from an EMBL/GenBank/DDBJ whole genome shotgun (WGS) entry which is preliminary data.</text>
</comment>
<reference evidence="7 8" key="1">
    <citation type="submission" date="2018-08" db="EMBL/GenBank/DDBJ databases">
        <title>Recombination of ecologically and evolutionarily significant loci maintains genetic cohesion in the Pseudomonas syringae species complex.</title>
        <authorList>
            <person name="Dillon M."/>
            <person name="Thakur S."/>
            <person name="Almeida R.N.D."/>
            <person name="Weir B.S."/>
            <person name="Guttman D.S."/>
        </authorList>
    </citation>
    <scope>NUCLEOTIDE SEQUENCE [LARGE SCALE GENOMIC DNA]</scope>
    <source>
        <strain evidence="5 8">ICMP 2732</strain>
        <strain evidence="6 7">ICMP 8670</strain>
    </source>
</reference>
<dbReference type="PANTHER" id="PTHR44846">
    <property type="entry name" value="MANNOSYL-D-GLYCERATE TRANSPORT/METABOLISM SYSTEM REPRESSOR MNGR-RELATED"/>
    <property type="match status" value="1"/>
</dbReference>
<dbReference type="InterPro" id="IPR011663">
    <property type="entry name" value="UTRA"/>
</dbReference>
<evidence type="ECO:0000256" key="2">
    <source>
        <dbReference type="ARBA" id="ARBA00023125"/>
    </source>
</evidence>
<dbReference type="InterPro" id="IPR036388">
    <property type="entry name" value="WH-like_DNA-bd_sf"/>
</dbReference>
<sequence>MGAPLPLPLYQQVKAYVLDGIASGRFRSGEKIPSENELVAEMGASRLTVNRALRELSESGVLDRIQGVGTFVAPPRVASTFIKLHNIADDIRSRGQILTIRVHKLERVKAKAKIMAEVPLLQGAGGQEFYFHSLLVYCADGVPIQLEDRFVSPSFAPLYLAQDFTMQSTTDYLQSIAMPTKSEHEIQATLPSGAESTLLELAGPEAFLILTRKTWVNDAMTSFTRFVHPGSRQRFVGTALLNGAQT</sequence>
<organism evidence="6 7">
    <name type="scientific">Pseudomonas syringae pv. primulae</name>
    <dbReference type="NCBI Taxonomy" id="251707"/>
    <lineage>
        <taxon>Bacteria</taxon>
        <taxon>Pseudomonadati</taxon>
        <taxon>Pseudomonadota</taxon>
        <taxon>Gammaproteobacteria</taxon>
        <taxon>Pseudomonadales</taxon>
        <taxon>Pseudomonadaceae</taxon>
        <taxon>Pseudomonas</taxon>
    </lineage>
</organism>
<dbReference type="Proteomes" id="UP000281350">
    <property type="component" value="Unassembled WGS sequence"/>
</dbReference>
<evidence type="ECO:0000259" key="4">
    <source>
        <dbReference type="PROSITE" id="PS50949"/>
    </source>
</evidence>
<dbReference type="EMBL" id="RBPY01000203">
    <property type="protein sequence ID" value="RMO67470.1"/>
    <property type="molecule type" value="Genomic_DNA"/>
</dbReference>
<evidence type="ECO:0000313" key="5">
    <source>
        <dbReference type="EMBL" id="RMO67470.1"/>
    </source>
</evidence>
<keyword evidence="2" id="KW-0238">DNA-binding</keyword>
<evidence type="ECO:0000313" key="6">
    <source>
        <dbReference type="EMBL" id="RMR15850.1"/>
    </source>
</evidence>
<keyword evidence="3" id="KW-0804">Transcription</keyword>
<dbReference type="InterPro" id="IPR036390">
    <property type="entry name" value="WH_DNA-bd_sf"/>
</dbReference>
<dbReference type="GO" id="GO:0003677">
    <property type="term" value="F:DNA binding"/>
    <property type="evidence" value="ECO:0007669"/>
    <property type="project" value="UniProtKB-KW"/>
</dbReference>
<evidence type="ECO:0000313" key="8">
    <source>
        <dbReference type="Proteomes" id="UP000281350"/>
    </source>
</evidence>
<dbReference type="InterPro" id="IPR050679">
    <property type="entry name" value="Bact_HTH_transcr_reg"/>
</dbReference>
<dbReference type="InterPro" id="IPR000524">
    <property type="entry name" value="Tscrpt_reg_HTH_GntR"/>
</dbReference>
<dbReference type="Gene3D" id="1.10.10.10">
    <property type="entry name" value="Winged helix-like DNA-binding domain superfamily/Winged helix DNA-binding domain"/>
    <property type="match status" value="1"/>
</dbReference>
<proteinExistence type="predicted"/>
<dbReference type="EMBL" id="RBRQ01000007">
    <property type="protein sequence ID" value="RMR15850.1"/>
    <property type="molecule type" value="Genomic_DNA"/>
</dbReference>
<dbReference type="CDD" id="cd07377">
    <property type="entry name" value="WHTH_GntR"/>
    <property type="match status" value="1"/>
</dbReference>
<dbReference type="SUPFAM" id="SSF64288">
    <property type="entry name" value="Chorismate lyase-like"/>
    <property type="match status" value="1"/>
</dbReference>
<dbReference type="SMART" id="SM00866">
    <property type="entry name" value="UTRA"/>
    <property type="match status" value="1"/>
</dbReference>
<name>A0A3M5TTL1_9PSED</name>